<feature type="compositionally biased region" description="Basic and acidic residues" evidence="1">
    <location>
        <begin position="92"/>
        <end position="111"/>
    </location>
</feature>
<proteinExistence type="predicted"/>
<comment type="caution">
    <text evidence="2">The sequence shown here is derived from an EMBL/GenBank/DDBJ whole genome shotgun (WGS) entry which is preliminary data.</text>
</comment>
<dbReference type="EMBL" id="JAAALK010000285">
    <property type="protein sequence ID" value="KAG8064686.1"/>
    <property type="molecule type" value="Genomic_DNA"/>
</dbReference>
<reference evidence="2" key="2">
    <citation type="submission" date="2021-02" db="EMBL/GenBank/DDBJ databases">
        <authorList>
            <person name="Kimball J.A."/>
            <person name="Haas M.W."/>
            <person name="Macchietto M."/>
            <person name="Kono T."/>
            <person name="Duquette J."/>
            <person name="Shao M."/>
        </authorList>
    </citation>
    <scope>NUCLEOTIDE SEQUENCE</scope>
    <source>
        <tissue evidence="2">Fresh leaf tissue</tissue>
    </source>
</reference>
<gene>
    <name evidence="2" type="ORF">GUJ93_ZPchr0004g39915</name>
</gene>
<feature type="region of interest" description="Disordered" evidence="1">
    <location>
        <begin position="83"/>
        <end position="124"/>
    </location>
</feature>
<evidence type="ECO:0000313" key="3">
    <source>
        <dbReference type="Proteomes" id="UP000729402"/>
    </source>
</evidence>
<keyword evidence="3" id="KW-1185">Reference proteome</keyword>
<sequence>MIWVAIEGGISWLASYVADIVLSTDSASVPSLDGDNLAVVVVVVGSTHLLGYLGRNNTQEVEGRGRTGWLEITGAPTLARSSVGHPGSDCMVGDKAEDGKGELGEGEECAHGHCLQSRQPRWRP</sequence>
<dbReference type="Proteomes" id="UP000729402">
    <property type="component" value="Unassembled WGS sequence"/>
</dbReference>
<evidence type="ECO:0000256" key="1">
    <source>
        <dbReference type="SAM" id="MobiDB-lite"/>
    </source>
</evidence>
<reference evidence="2" key="1">
    <citation type="journal article" date="2021" name="bioRxiv">
        <title>Whole Genome Assembly and Annotation of Northern Wild Rice, Zizania palustris L., Supports a Whole Genome Duplication in the Zizania Genus.</title>
        <authorList>
            <person name="Haas M."/>
            <person name="Kono T."/>
            <person name="Macchietto M."/>
            <person name="Millas R."/>
            <person name="McGilp L."/>
            <person name="Shao M."/>
            <person name="Duquette J."/>
            <person name="Hirsch C.N."/>
            <person name="Kimball J."/>
        </authorList>
    </citation>
    <scope>NUCLEOTIDE SEQUENCE</scope>
    <source>
        <tissue evidence="2">Fresh leaf tissue</tissue>
    </source>
</reference>
<accession>A0A8J5SZP2</accession>
<protein>
    <submittedName>
        <fullName evidence="2">Uncharacterized protein</fullName>
    </submittedName>
</protein>
<name>A0A8J5SZP2_ZIZPA</name>
<organism evidence="2 3">
    <name type="scientific">Zizania palustris</name>
    <name type="common">Northern wild rice</name>
    <dbReference type="NCBI Taxonomy" id="103762"/>
    <lineage>
        <taxon>Eukaryota</taxon>
        <taxon>Viridiplantae</taxon>
        <taxon>Streptophyta</taxon>
        <taxon>Embryophyta</taxon>
        <taxon>Tracheophyta</taxon>
        <taxon>Spermatophyta</taxon>
        <taxon>Magnoliopsida</taxon>
        <taxon>Liliopsida</taxon>
        <taxon>Poales</taxon>
        <taxon>Poaceae</taxon>
        <taxon>BOP clade</taxon>
        <taxon>Oryzoideae</taxon>
        <taxon>Oryzeae</taxon>
        <taxon>Zizaniinae</taxon>
        <taxon>Zizania</taxon>
    </lineage>
</organism>
<evidence type="ECO:0000313" key="2">
    <source>
        <dbReference type="EMBL" id="KAG8064686.1"/>
    </source>
</evidence>
<dbReference type="AlphaFoldDB" id="A0A8J5SZP2"/>